<evidence type="ECO:0000313" key="2">
    <source>
        <dbReference type="EMBL" id="VEU43847.1"/>
    </source>
</evidence>
<keyword evidence="1" id="KW-0812">Transmembrane</keyword>
<feature type="transmembrane region" description="Helical" evidence="1">
    <location>
        <begin position="12"/>
        <end position="34"/>
    </location>
</feature>
<name>A0A448ZP75_9STRA</name>
<gene>
    <name evidence="2" type="ORF">PSNMU_V1.4_AUG-EV-PASAV3_0108450</name>
</gene>
<dbReference type="AlphaFoldDB" id="A0A448ZP75"/>
<evidence type="ECO:0000313" key="3">
    <source>
        <dbReference type="Proteomes" id="UP000291116"/>
    </source>
</evidence>
<evidence type="ECO:0000256" key="1">
    <source>
        <dbReference type="SAM" id="Phobius"/>
    </source>
</evidence>
<protein>
    <submittedName>
        <fullName evidence="2">Uncharacterized protein</fullName>
    </submittedName>
</protein>
<dbReference type="EMBL" id="CAACVS010000588">
    <property type="protein sequence ID" value="VEU43847.1"/>
    <property type="molecule type" value="Genomic_DNA"/>
</dbReference>
<dbReference type="Proteomes" id="UP000291116">
    <property type="component" value="Unassembled WGS sequence"/>
</dbReference>
<keyword evidence="1" id="KW-0472">Membrane</keyword>
<sequence>MPMMPESLARHSIWSCATVMSALILATAELFFFVSLFDFDAFRAEVVSFCFAFEEEIRARNLGRGLLQISMEYQPSSAPGTNLFSLL</sequence>
<proteinExistence type="predicted"/>
<keyword evidence="3" id="KW-1185">Reference proteome</keyword>
<reference evidence="2 3" key="1">
    <citation type="submission" date="2019-01" db="EMBL/GenBank/DDBJ databases">
        <authorList>
            <person name="Ferrante I. M."/>
        </authorList>
    </citation>
    <scope>NUCLEOTIDE SEQUENCE [LARGE SCALE GENOMIC DNA]</scope>
    <source>
        <strain evidence="2 3">B856</strain>
    </source>
</reference>
<accession>A0A448ZP75</accession>
<organism evidence="2 3">
    <name type="scientific">Pseudo-nitzschia multistriata</name>
    <dbReference type="NCBI Taxonomy" id="183589"/>
    <lineage>
        <taxon>Eukaryota</taxon>
        <taxon>Sar</taxon>
        <taxon>Stramenopiles</taxon>
        <taxon>Ochrophyta</taxon>
        <taxon>Bacillariophyta</taxon>
        <taxon>Bacillariophyceae</taxon>
        <taxon>Bacillariophycidae</taxon>
        <taxon>Bacillariales</taxon>
        <taxon>Bacillariaceae</taxon>
        <taxon>Pseudo-nitzschia</taxon>
    </lineage>
</organism>
<keyword evidence="1" id="KW-1133">Transmembrane helix</keyword>